<feature type="compositionally biased region" description="Polar residues" evidence="1">
    <location>
        <begin position="573"/>
        <end position="584"/>
    </location>
</feature>
<protein>
    <recommendedName>
        <fullName evidence="2">BTB domain-containing protein</fullName>
    </recommendedName>
</protein>
<sequence length="723" mass="81338">MYSRPRSKFQRETPMEPNMVNGRKRPSRFDYPVVPRAGPSHRSIPAVDSDIEEVEFIKNAPPSYKCAVDFTSNADPNLSDLVLVADGRKFYVDKKNLARHSTTLNAMFFGRFEESRQDEIKVDEVGEESLQRFLELTVGAQKVLTEENIEGVLVLADYWDAPIVKKTCEVFIMESQTMQIPKKLELATRFHLDEELKERLVSSITSFSTLEEVQNESIIIYTDKTMMGLLFNNQIDPIKFMPGGRGSSGVRGRPRGARSRRMANQAAPELENVEETAPEAPDPAPAMVPEVPAMAPVVPAPAPEAQAPAPAVAPEAQSPDPAVAPEAQSPALEAPMAAPEAPSPAPAPVELEEPMDIVDAVPGARNYEIFMTFGINSPEISDFIIIVEGQRFYVDKRHLTRHSSILGAMVNSPTVQNATLVLENVKEAPFHWFLEVINGVYYSLKPHNIEDVLELVTRWKAKYAKWACGDFLCRRCPDIPIEKRLELSVQHELNMAKPVLVKRIQDVATLELLRDSEIIFTDPVVLGLLFNKAMELAGAAPPPPPRPPLHLRLQAAMEQGANDRGVVRPFENRPQQNGINQNARYNDPNHPRAPTPPRPRMPRMPTPPPPYHPPIVAQPVGEIGRRGLYSSESSRSPSPQRGRRRERRNSSSMRTSESEYESESYSDDSRPPYSPLRARSPDSYYSTSPEPPRRRALRDRYDVYDHEERRGRDHRSRSRSPRR</sequence>
<dbReference type="AlphaFoldDB" id="E3M926"/>
<evidence type="ECO:0000313" key="4">
    <source>
        <dbReference type="Proteomes" id="UP000008281"/>
    </source>
</evidence>
<dbReference type="InParanoid" id="E3M926"/>
<name>E3M926_CAERE</name>
<feature type="domain" description="BTB" evidence="2">
    <location>
        <begin position="381"/>
        <end position="441"/>
    </location>
</feature>
<dbReference type="InterPro" id="IPR000210">
    <property type="entry name" value="BTB/POZ_dom"/>
</dbReference>
<dbReference type="HOGENOM" id="CLU_382734_0_0_1"/>
<feature type="compositionally biased region" description="Low complexity" evidence="1">
    <location>
        <begin position="329"/>
        <end position="340"/>
    </location>
</feature>
<dbReference type="SMART" id="SM00225">
    <property type="entry name" value="BTB"/>
    <property type="match status" value="2"/>
</dbReference>
<dbReference type="InterPro" id="IPR052664">
    <property type="entry name" value="BTB-MATH_domain_protein"/>
</dbReference>
<feature type="region of interest" description="Disordered" evidence="1">
    <location>
        <begin position="242"/>
        <end position="349"/>
    </location>
</feature>
<feature type="compositionally biased region" description="Basic residues" evidence="1">
    <location>
        <begin position="252"/>
        <end position="261"/>
    </location>
</feature>
<dbReference type="EMBL" id="DS268430">
    <property type="protein sequence ID" value="EFO96302.1"/>
    <property type="molecule type" value="Genomic_DNA"/>
</dbReference>
<gene>
    <name evidence="3" type="ORF">CRE_14609</name>
</gene>
<feature type="compositionally biased region" description="Pro residues" evidence="1">
    <location>
        <begin position="591"/>
        <end position="613"/>
    </location>
</feature>
<dbReference type="InterPro" id="IPR011333">
    <property type="entry name" value="SKP1/BTB/POZ_sf"/>
</dbReference>
<dbReference type="PROSITE" id="PS50097">
    <property type="entry name" value="BTB"/>
    <property type="match status" value="2"/>
</dbReference>
<evidence type="ECO:0000256" key="1">
    <source>
        <dbReference type="SAM" id="MobiDB-lite"/>
    </source>
</evidence>
<feature type="compositionally biased region" description="Basic and acidic residues" evidence="1">
    <location>
        <begin position="698"/>
        <end position="711"/>
    </location>
</feature>
<feature type="region of interest" description="Disordered" evidence="1">
    <location>
        <begin position="1"/>
        <end position="28"/>
    </location>
</feature>
<evidence type="ECO:0000259" key="2">
    <source>
        <dbReference type="PROSITE" id="PS50097"/>
    </source>
</evidence>
<dbReference type="Pfam" id="PF00651">
    <property type="entry name" value="BTB"/>
    <property type="match status" value="2"/>
</dbReference>
<dbReference type="SUPFAM" id="SSF54695">
    <property type="entry name" value="POZ domain"/>
    <property type="match status" value="2"/>
</dbReference>
<keyword evidence="4" id="KW-1185">Reference proteome</keyword>
<dbReference type="STRING" id="31234.E3M926"/>
<organism evidence="4">
    <name type="scientific">Caenorhabditis remanei</name>
    <name type="common">Caenorhabditis vulgaris</name>
    <dbReference type="NCBI Taxonomy" id="31234"/>
    <lineage>
        <taxon>Eukaryota</taxon>
        <taxon>Metazoa</taxon>
        <taxon>Ecdysozoa</taxon>
        <taxon>Nematoda</taxon>
        <taxon>Chromadorea</taxon>
        <taxon>Rhabditida</taxon>
        <taxon>Rhabditina</taxon>
        <taxon>Rhabditomorpha</taxon>
        <taxon>Rhabditoidea</taxon>
        <taxon>Rhabditidae</taxon>
        <taxon>Peloderinae</taxon>
        <taxon>Caenorhabditis</taxon>
    </lineage>
</organism>
<feature type="compositionally biased region" description="Low complexity" evidence="1">
    <location>
        <begin position="626"/>
        <end position="640"/>
    </location>
</feature>
<accession>E3M926</accession>
<dbReference type="PANTHER" id="PTHR22743:SF165">
    <property type="entry name" value="BTB AND MATH DOMAIN CONTAINING-RELATED"/>
    <property type="match status" value="1"/>
</dbReference>
<feature type="region of interest" description="Disordered" evidence="1">
    <location>
        <begin position="565"/>
        <end position="723"/>
    </location>
</feature>
<dbReference type="CDD" id="cd01165">
    <property type="entry name" value="BTB_POZ"/>
    <property type="match status" value="1"/>
</dbReference>
<feature type="domain" description="BTB" evidence="2">
    <location>
        <begin position="79"/>
        <end position="146"/>
    </location>
</feature>
<dbReference type="Proteomes" id="UP000008281">
    <property type="component" value="Unassembled WGS sequence"/>
</dbReference>
<reference evidence="3" key="1">
    <citation type="submission" date="2007-07" db="EMBL/GenBank/DDBJ databases">
        <title>PCAP assembly of the Caenorhabditis remanei genome.</title>
        <authorList>
            <consortium name="The Caenorhabditis remanei Sequencing Consortium"/>
            <person name="Wilson R.K."/>
        </authorList>
    </citation>
    <scope>NUCLEOTIDE SEQUENCE [LARGE SCALE GENOMIC DNA]</scope>
    <source>
        <strain evidence="3">PB4641</strain>
    </source>
</reference>
<proteinExistence type="predicted"/>
<feature type="compositionally biased region" description="Low complexity" evidence="1">
    <location>
        <begin position="287"/>
        <end position="316"/>
    </location>
</feature>
<dbReference type="PANTHER" id="PTHR22743">
    <property type="entry name" value="MEPRIN/TRAF-LIKE MATH FAMILY-C.ELEGANS"/>
    <property type="match status" value="1"/>
</dbReference>
<dbReference type="Gene3D" id="3.30.710.10">
    <property type="entry name" value="Potassium Channel Kv1.1, Chain A"/>
    <property type="match status" value="2"/>
</dbReference>
<evidence type="ECO:0000313" key="3">
    <source>
        <dbReference type="EMBL" id="EFO96302.1"/>
    </source>
</evidence>
<feature type="compositionally biased region" description="Basic residues" evidence="1">
    <location>
        <begin position="712"/>
        <end position="723"/>
    </location>
</feature>